<evidence type="ECO:0000256" key="1">
    <source>
        <dbReference type="SAM" id="MobiDB-lite"/>
    </source>
</evidence>
<evidence type="ECO:0000313" key="3">
    <source>
        <dbReference type="Proteomes" id="UP001150238"/>
    </source>
</evidence>
<dbReference type="Proteomes" id="UP001150238">
    <property type="component" value="Unassembled WGS sequence"/>
</dbReference>
<feature type="compositionally biased region" description="Polar residues" evidence="1">
    <location>
        <begin position="42"/>
        <end position="55"/>
    </location>
</feature>
<sequence length="265" mass="28879">MGPQCTPRRSVAARHPMLLRSMARTRASPVPTHTNESHHFQETSFSSVANTSSGNRALDRIQRHPSPGPETSDPLFFATHSQGHPHIQGPQNHVHRDSSSSSVASTPPLIVDSTVSDPSLNGVNPLDELPSKPTIPVELMTQVDQKILGYLETFHTRSQRLFNEQKATSEFTKEQISVVAQQCIDLQAIIELRKKSPSLRVNATSDNEPFAPAFSLWIKATNEWSEAGMLLRAMDLATSVAVFADIQGSMDERLGSGSVGYGGSS</sequence>
<accession>A0A9W9DDM9</accession>
<reference evidence="2" key="2">
    <citation type="journal article" date="2023" name="Proc. Natl. Acad. Sci. U.S.A.">
        <title>A global phylogenomic analysis of the shiitake genus Lentinula.</title>
        <authorList>
            <person name="Sierra-Patev S."/>
            <person name="Min B."/>
            <person name="Naranjo-Ortiz M."/>
            <person name="Looney B."/>
            <person name="Konkel Z."/>
            <person name="Slot J.C."/>
            <person name="Sakamoto Y."/>
            <person name="Steenwyk J.L."/>
            <person name="Rokas A."/>
            <person name="Carro J."/>
            <person name="Camarero S."/>
            <person name="Ferreira P."/>
            <person name="Molpeceres G."/>
            <person name="Ruiz-Duenas F.J."/>
            <person name="Serrano A."/>
            <person name="Henrissat B."/>
            <person name="Drula E."/>
            <person name="Hughes K.W."/>
            <person name="Mata J.L."/>
            <person name="Ishikawa N.K."/>
            <person name="Vargas-Isla R."/>
            <person name="Ushijima S."/>
            <person name="Smith C.A."/>
            <person name="Donoghue J."/>
            <person name="Ahrendt S."/>
            <person name="Andreopoulos W."/>
            <person name="He G."/>
            <person name="LaButti K."/>
            <person name="Lipzen A."/>
            <person name="Ng V."/>
            <person name="Riley R."/>
            <person name="Sandor L."/>
            <person name="Barry K."/>
            <person name="Martinez A.T."/>
            <person name="Xiao Y."/>
            <person name="Gibbons J.G."/>
            <person name="Terashima K."/>
            <person name="Grigoriev I.V."/>
            <person name="Hibbett D."/>
        </authorList>
    </citation>
    <scope>NUCLEOTIDE SEQUENCE</scope>
    <source>
        <strain evidence="2">Sp2 HRB7682 ss15</strain>
    </source>
</reference>
<dbReference type="EMBL" id="JANVFS010000055">
    <property type="protein sequence ID" value="KAJ4464891.1"/>
    <property type="molecule type" value="Genomic_DNA"/>
</dbReference>
<protein>
    <submittedName>
        <fullName evidence="2">Uncharacterized protein</fullName>
    </submittedName>
</protein>
<gene>
    <name evidence="2" type="ORF">C8J55DRAFT_566597</name>
</gene>
<organism evidence="2 3">
    <name type="scientific">Lentinula lateritia</name>
    <dbReference type="NCBI Taxonomy" id="40482"/>
    <lineage>
        <taxon>Eukaryota</taxon>
        <taxon>Fungi</taxon>
        <taxon>Dikarya</taxon>
        <taxon>Basidiomycota</taxon>
        <taxon>Agaricomycotina</taxon>
        <taxon>Agaricomycetes</taxon>
        <taxon>Agaricomycetidae</taxon>
        <taxon>Agaricales</taxon>
        <taxon>Marasmiineae</taxon>
        <taxon>Omphalotaceae</taxon>
        <taxon>Lentinula</taxon>
    </lineage>
</organism>
<feature type="compositionally biased region" description="Polar residues" evidence="1">
    <location>
        <begin position="113"/>
        <end position="122"/>
    </location>
</feature>
<proteinExistence type="predicted"/>
<dbReference type="AlphaFoldDB" id="A0A9W9DDM9"/>
<feature type="region of interest" description="Disordered" evidence="1">
    <location>
        <begin position="26"/>
        <end position="129"/>
    </location>
</feature>
<evidence type="ECO:0000313" key="2">
    <source>
        <dbReference type="EMBL" id="KAJ4464891.1"/>
    </source>
</evidence>
<name>A0A9W9DDM9_9AGAR</name>
<comment type="caution">
    <text evidence="2">The sequence shown here is derived from an EMBL/GenBank/DDBJ whole genome shotgun (WGS) entry which is preliminary data.</text>
</comment>
<reference evidence="2" key="1">
    <citation type="submission" date="2022-08" db="EMBL/GenBank/DDBJ databases">
        <authorList>
            <consortium name="DOE Joint Genome Institute"/>
            <person name="Min B."/>
            <person name="Riley R."/>
            <person name="Sierra-Patev S."/>
            <person name="Naranjo-Ortiz M."/>
            <person name="Looney B."/>
            <person name="Konkel Z."/>
            <person name="Slot J.C."/>
            <person name="Sakamoto Y."/>
            <person name="Steenwyk J.L."/>
            <person name="Rokas A."/>
            <person name="Carro J."/>
            <person name="Camarero S."/>
            <person name="Ferreira P."/>
            <person name="Molpeceres G."/>
            <person name="Ruiz-Duenas F.J."/>
            <person name="Serrano A."/>
            <person name="Henrissat B."/>
            <person name="Drula E."/>
            <person name="Hughes K.W."/>
            <person name="Mata J.L."/>
            <person name="Ishikawa N.K."/>
            <person name="Vargas-Isla R."/>
            <person name="Ushijima S."/>
            <person name="Smith C.A."/>
            <person name="Ahrendt S."/>
            <person name="Andreopoulos W."/>
            <person name="He G."/>
            <person name="Labutti K."/>
            <person name="Lipzen A."/>
            <person name="Ng V."/>
            <person name="Sandor L."/>
            <person name="Barry K."/>
            <person name="Martinez A.T."/>
            <person name="Xiao Y."/>
            <person name="Gibbons J.G."/>
            <person name="Terashima K."/>
            <person name="Hibbett D.S."/>
            <person name="Grigoriev I.V."/>
        </authorList>
    </citation>
    <scope>NUCLEOTIDE SEQUENCE</scope>
    <source>
        <strain evidence="2">Sp2 HRB7682 ss15</strain>
    </source>
</reference>